<evidence type="ECO:0000313" key="2">
    <source>
        <dbReference type="Proteomes" id="UP000239549"/>
    </source>
</evidence>
<proteinExistence type="predicted"/>
<sequence>MDLISFFRGNAIIEGGAHNCSGEQGYDGNEKVINHKIPAGREFLFFKNKTAPR</sequence>
<dbReference type="AlphaFoldDB" id="A0A2L2XCS7"/>
<comment type="caution">
    <text evidence="1">The sequence shown here is derived from an EMBL/GenBank/DDBJ whole genome shotgun (WGS) entry which is preliminary data.</text>
</comment>
<accession>A0A2L2XCS7</accession>
<organism evidence="1 2">
    <name type="scientific">Desulfocucumis palustris</name>
    <dbReference type="NCBI Taxonomy" id="1898651"/>
    <lineage>
        <taxon>Bacteria</taxon>
        <taxon>Bacillati</taxon>
        <taxon>Bacillota</taxon>
        <taxon>Clostridia</taxon>
        <taxon>Eubacteriales</taxon>
        <taxon>Desulfocucumaceae</taxon>
        <taxon>Desulfocucumis</taxon>
    </lineage>
</organism>
<dbReference type="EMBL" id="BFAV01000125">
    <property type="protein sequence ID" value="GBF34035.1"/>
    <property type="molecule type" value="Genomic_DNA"/>
</dbReference>
<protein>
    <submittedName>
        <fullName evidence="1">Uncharacterized protein</fullName>
    </submittedName>
</protein>
<gene>
    <name evidence="1" type="ORF">DCCM_3146</name>
</gene>
<evidence type="ECO:0000313" key="1">
    <source>
        <dbReference type="EMBL" id="GBF34035.1"/>
    </source>
</evidence>
<dbReference type="Proteomes" id="UP000239549">
    <property type="component" value="Unassembled WGS sequence"/>
</dbReference>
<keyword evidence="2" id="KW-1185">Reference proteome</keyword>
<reference evidence="2" key="1">
    <citation type="submission" date="2018-02" db="EMBL/GenBank/DDBJ databases">
        <title>Genome sequence of Desulfocucumis palustris strain NAW-5.</title>
        <authorList>
            <person name="Watanabe M."/>
            <person name="Kojima H."/>
            <person name="Fukui M."/>
        </authorList>
    </citation>
    <scope>NUCLEOTIDE SEQUENCE [LARGE SCALE GENOMIC DNA]</scope>
    <source>
        <strain evidence="2">NAW-5</strain>
    </source>
</reference>
<name>A0A2L2XCS7_9FIRM</name>